<dbReference type="Pfam" id="PF10211">
    <property type="entry name" value="Ax_dynein_light"/>
    <property type="match status" value="1"/>
</dbReference>
<evidence type="ECO:0000313" key="3">
    <source>
        <dbReference type="Proteomes" id="UP000189705"/>
    </source>
</evidence>
<proteinExistence type="predicted"/>
<keyword evidence="3" id="KW-1185">Reference proteome</keyword>
<reference evidence="4" key="1">
    <citation type="submission" date="2025-08" db="UniProtKB">
        <authorList>
            <consortium name="RefSeq"/>
        </authorList>
    </citation>
    <scope>IDENTIFICATION</scope>
</reference>
<dbReference type="Proteomes" id="UP000189705">
    <property type="component" value="Unplaced"/>
</dbReference>
<organism evidence="3 4">
    <name type="scientific">Alligator sinensis</name>
    <name type="common">Chinese alligator</name>
    <dbReference type="NCBI Taxonomy" id="38654"/>
    <lineage>
        <taxon>Eukaryota</taxon>
        <taxon>Metazoa</taxon>
        <taxon>Chordata</taxon>
        <taxon>Craniata</taxon>
        <taxon>Vertebrata</taxon>
        <taxon>Euteleostomi</taxon>
        <taxon>Archelosauria</taxon>
        <taxon>Archosauria</taxon>
        <taxon>Crocodylia</taxon>
        <taxon>Alligatoridae</taxon>
        <taxon>Alligatorinae</taxon>
        <taxon>Alligator</taxon>
    </lineage>
</organism>
<dbReference type="AlphaFoldDB" id="A0A3Q0FPZ2"/>
<name>A0A3Q0FPZ2_ALLSI</name>
<feature type="region of interest" description="Disordered" evidence="2">
    <location>
        <begin position="1"/>
        <end position="23"/>
    </location>
</feature>
<protein>
    <submittedName>
        <fullName evidence="4">Axonemal dynein light chain domain-containing protein 1 isoform X2</fullName>
    </submittedName>
</protein>
<dbReference type="RefSeq" id="XP_025048225.1">
    <property type="nucleotide sequence ID" value="XM_025192440.1"/>
</dbReference>
<evidence type="ECO:0000256" key="1">
    <source>
        <dbReference type="ARBA" id="ARBA00023054"/>
    </source>
</evidence>
<dbReference type="InterPro" id="IPR052845">
    <property type="entry name" value="Axonemal_dynein_LC_domain"/>
</dbReference>
<feature type="compositionally biased region" description="Polar residues" evidence="2">
    <location>
        <begin position="981"/>
        <end position="993"/>
    </location>
</feature>
<gene>
    <name evidence="4" type="primary">AXDND1</name>
</gene>
<dbReference type="PANTHER" id="PTHR23052:SF1">
    <property type="entry name" value="AXONEMAL DYNEIN LIGHT CHAIN DOMAIN-CONTAINING PROTEIN 1"/>
    <property type="match status" value="1"/>
</dbReference>
<evidence type="ECO:0000256" key="2">
    <source>
        <dbReference type="SAM" id="MobiDB-lite"/>
    </source>
</evidence>
<evidence type="ECO:0000313" key="4">
    <source>
        <dbReference type="RefSeq" id="XP_025048225.1"/>
    </source>
</evidence>
<dbReference type="InterPro" id="IPR019347">
    <property type="entry name" value="Axonemal_dynein_light_chain"/>
</dbReference>
<dbReference type="CTD" id="126859"/>
<keyword evidence="1" id="KW-0175">Coiled coil</keyword>
<dbReference type="InParanoid" id="A0A3Q0FPZ2"/>
<feature type="compositionally biased region" description="Basic residues" evidence="2">
    <location>
        <begin position="994"/>
        <end position="1003"/>
    </location>
</feature>
<dbReference type="STRING" id="38654.A0A3Q0FPZ2"/>
<dbReference type="GO" id="GO:0005737">
    <property type="term" value="C:cytoplasm"/>
    <property type="evidence" value="ECO:0007669"/>
    <property type="project" value="UniProtKB-ARBA"/>
</dbReference>
<accession>A0A3Q0FPZ2</accession>
<sequence length="1003" mass="114564">MSHNEVPVPGPSSASKPDGRKMKGISSLVPVSMENAELKDKTRMLDCLRFHSTSLQSHFIPEEIFRTLTSAASTVYNPEYLQPPKKGKSAKEFKGFLCTPDGLWHHPNRRNKFKHLTDNPICLTGAGRDVSFLYDIALGKDERERSLAGFFSERGDKRTQNNASPITPAQPNIADSLVPEEFHIVKNRGVIPLEYFDDKYTTLLEDCENRLRLFPSMKPSGRLEVIQLMKVMDSMLEKAGVNDETIGVLEPSQLHNVLKVLKAEQNIYNIVFHELIRQVSVDCAERGELLSKLRQKYVNLLDWIPQQMRNLCEELMAQRVMDKHITEELHNFKESIGRLTSELREVREHDLRVTREAEWAQEELAAAVRDSELNANLVEEYRELYELQRVRLEGQLKLLIEEREVWSSATYDLALKVIDRNQLTLARKLYLSEKAWTKVLKHFVLLLASEDVADLSNLQEETLEFRELLGHIDEKVRHVEDSTREKLRLVQKGLFKWLQYFQENVFGKAGFSQMKEDVMEGVLQDLKNFGNMLNEDLEQFGGDALLASKETFKTAARLQKHWTELGQAMLSRHKDVNGLMPPEFTVMEEINRSATKLCQQYNIRINGENGVTRILMGLVSSLEDWLFKQLTCKRASDIRESDWLKLYQVIPEWLSQVDALMTVIGSSQSHEDEKNKKPHVPVAPADVFKMIQQWILSVTNETEKNNVHLTQEVVELHKALIMWMVNLLRLMVPDRLSSECPLSEDAEAAERQLKVFSTCKLEEEAVNLVAKFSRFSSYIISCCKGTVDAIVQKKQSELSLEADYERLQLEKITTECFDWVNACGLLLSEVKGSPVSLLSLEEQTNLFGPQPLQPAPDASSDGPAISGEMTEDTIRYIGYDSNIHLKSLKSEAVSVTGREMTASKSTTACSQKEFETLAFLEYLQSQLLKTETRAQTAEEKSEKVEEQLEKALGRIQELEKELEKSHRAQEAASKQIHFQEETSPTSHTQSCTARSRKASKHKK</sequence>
<feature type="region of interest" description="Disordered" evidence="2">
    <location>
        <begin position="959"/>
        <end position="1003"/>
    </location>
</feature>
<feature type="compositionally biased region" description="Basic and acidic residues" evidence="2">
    <location>
        <begin position="959"/>
        <end position="969"/>
    </location>
</feature>
<dbReference type="GeneID" id="102374444"/>
<dbReference type="PANTHER" id="PTHR23052">
    <property type="entry name" value="AXONEMAL DYNEIN LIGHT CHAIN DOMAIN-CONTAINING PROTEIN 1"/>
    <property type="match status" value="1"/>
</dbReference>